<dbReference type="InterPro" id="IPR007452">
    <property type="entry name" value="TamB_C"/>
</dbReference>
<dbReference type="Proteomes" id="UP000633814">
    <property type="component" value="Unassembled WGS sequence"/>
</dbReference>
<dbReference type="PANTHER" id="PTHR36985">
    <property type="entry name" value="TRANSLOCATION AND ASSEMBLY MODULE SUBUNIT TAMB"/>
    <property type="match status" value="1"/>
</dbReference>
<reference evidence="6 7" key="1">
    <citation type="submission" date="2021-10" db="EMBL/GenBank/DDBJ databases">
        <title>Alishewanella koreense sp. nov. isolated from seawater of southwestern coast in South Korea and the proposal for the reclassification of Rheinheimera perlucida and Rheinheimera tuosuensis as Arsukibacterium perlucida and Arsukibacterium tuosuensis.</title>
        <authorList>
            <person name="Kim K.H."/>
            <person name="Ruan W."/>
            <person name="Kim K.R."/>
            <person name="Baek J.H."/>
            <person name="Jeon C.O."/>
        </authorList>
    </citation>
    <scope>NUCLEOTIDE SEQUENCE [LARGE SCALE GENOMIC DNA]</scope>
    <source>
        <strain evidence="6 7">16-MA</strain>
    </source>
</reference>
<dbReference type="PANTHER" id="PTHR36985:SF1">
    <property type="entry name" value="TRANSLOCATION AND ASSEMBLY MODULE SUBUNIT TAMB"/>
    <property type="match status" value="1"/>
</dbReference>
<keyword evidence="2" id="KW-0812">Transmembrane</keyword>
<evidence type="ECO:0000256" key="2">
    <source>
        <dbReference type="ARBA" id="ARBA00022692"/>
    </source>
</evidence>
<keyword evidence="3" id="KW-1133">Transmembrane helix</keyword>
<protein>
    <submittedName>
        <fullName evidence="6">Translocation/assembly module TamB</fullName>
    </submittedName>
</protein>
<keyword evidence="4" id="KW-0472">Membrane</keyword>
<dbReference type="Pfam" id="PF04357">
    <property type="entry name" value="TamB"/>
    <property type="match status" value="1"/>
</dbReference>
<sequence>MRVRRWLNRTLVLPLLAVILLLSLLLFTQPGLRFSLWIADSLLDELSIGKTEGAWLSGVSLADIRFKNDMADVQLESLTFRLQKRCIIQLRVCIPELKLRGSRIVLASLEETHPDTVSAAPEASGSGRILLPIPININRLILEDVALNTPTQQLAWQSFSTTLVAWGSRVRLSETRWHQLSVKLAPAATETAALNGYHAPVLPEISLPLSILIEDFQLTEFSFKQAALHQQLAKLTLSAQLTPQQIRLLDVSAEHPLASVQFSANVELKPNYPLQAQLDATLKQGDFAGQRLKLTLGGDLADLSVSLLASGPITAELHSELALLTDDLPLQLSLQSPQLNWPLSAPTMQLQDTQLKVTGRLSALNLSLASAITGSNLPDSQLLLQGQWQHWQQQLDLAQLQLTTLGGMISAEGLLNLQQQIAWQLALTLSDIQPGQYWPDFPGRLQGSLQTQGSFNTAEQLELHVPQVNLSGPLRGQALQLQGELALTGNLTKADWQLTTPGLTLSHGSNSLSVQGSLAEQWQLDGEITLPQLALSIPGLKGALNGALSVRGLAKQPDISIALNASKLNYEDFRLAEANLTAQVSLAQPIRSQLKLSATKGQYQQQRLQQLSLELSGTELAHQLKLALTADEFSTDINLAGALTDRQFWQAELQQVALTSPAGAWQLTAPLPITVDIIKQQLSLAAHCWQQAPTTLCLTEATTLNREAINLSLTLADYQLAQLNPLLPYQSSLKGGISLQLAANWQQGQAAKATLQLNGEPGSFTQQLDVPVTLDWSALSLNASLEQHQLRSQLELRIGNDGLLQAQTLISDLNQEQKPLRSEITLQNLTLDFLRPLLDEYSELAGTLSSQLSISGDLAEPQIAGELRLADLRVKGKLAPTDIEQADLQVKFTGEQASLSGIVNTPEGRVTLSGDANWQQREDWRLAVQVKGDELKLQIPQALLFVKPDLQITAAPGRSKITGIVQIPRATITVDSLPQNAVGLSSDLVLLDRRLKPISEEQAAAFAIETDIRVQLGQAVNLSAFGLKTRLNGDLRVQQQQFNPTVRGEVNLQDGTFRAYGQDLLIRQGKMTFSGPADQPFLNVEAIRNPINMEDDVIAGIRVTGPADQPVISIFSEPSKPQANALSYLIMGRDLDSESGNAANSVTTSLIGMSFASSGKLVGEIGEAFGVSDLTLDTEGAGDNSQVTVSGYLTRDLQLKYGIGIFQPIGQFTLRYRLMRSLFLEAVSGLDNAVDVLYKFEFD</sequence>
<organism evidence="6 7">
    <name type="scientific">Alishewanella maricola</name>
    <dbReference type="NCBI Taxonomy" id="2795740"/>
    <lineage>
        <taxon>Bacteria</taxon>
        <taxon>Pseudomonadati</taxon>
        <taxon>Pseudomonadota</taxon>
        <taxon>Gammaproteobacteria</taxon>
        <taxon>Alteromonadales</taxon>
        <taxon>Alteromonadaceae</taxon>
        <taxon>Alishewanella</taxon>
    </lineage>
</organism>
<evidence type="ECO:0000256" key="3">
    <source>
        <dbReference type="ARBA" id="ARBA00022989"/>
    </source>
</evidence>
<proteinExistence type="predicted"/>
<dbReference type="EMBL" id="JAEINI020000004">
    <property type="protein sequence ID" value="MCB5226858.1"/>
    <property type="molecule type" value="Genomic_DNA"/>
</dbReference>
<comment type="caution">
    <text evidence="6">The sequence shown here is derived from an EMBL/GenBank/DDBJ whole genome shotgun (WGS) entry which is preliminary data.</text>
</comment>
<keyword evidence="7" id="KW-1185">Reference proteome</keyword>
<name>A0ABS8C3V2_9ALTE</name>
<evidence type="ECO:0000256" key="1">
    <source>
        <dbReference type="ARBA" id="ARBA00004167"/>
    </source>
</evidence>
<comment type="subcellular location">
    <subcellularLocation>
        <location evidence="1">Membrane</location>
        <topology evidence="1">Single-pass membrane protein</topology>
    </subcellularLocation>
</comment>
<evidence type="ECO:0000313" key="7">
    <source>
        <dbReference type="Proteomes" id="UP000633814"/>
    </source>
</evidence>
<evidence type="ECO:0000256" key="4">
    <source>
        <dbReference type="ARBA" id="ARBA00023136"/>
    </source>
</evidence>
<evidence type="ECO:0000313" key="6">
    <source>
        <dbReference type="EMBL" id="MCB5226858.1"/>
    </source>
</evidence>
<gene>
    <name evidence="6" type="ORF">JAO78_008520</name>
</gene>
<dbReference type="RefSeq" id="WP_226750944.1">
    <property type="nucleotide sequence ID" value="NZ_JAEINI020000004.1"/>
</dbReference>
<accession>A0ABS8C3V2</accession>
<evidence type="ECO:0000259" key="5">
    <source>
        <dbReference type="Pfam" id="PF04357"/>
    </source>
</evidence>
<feature type="domain" description="Translocation and assembly module TamB C-terminal" evidence="5">
    <location>
        <begin position="907"/>
        <end position="1242"/>
    </location>
</feature>